<feature type="transmembrane region" description="Helical" evidence="5">
    <location>
        <begin position="244"/>
        <end position="266"/>
    </location>
</feature>
<comment type="subcellular location">
    <subcellularLocation>
        <location evidence="1">Membrane</location>
        <topology evidence="1">Multi-pass membrane protein</topology>
    </subcellularLocation>
</comment>
<keyword evidence="4 5" id="KW-0472">Membrane</keyword>
<dbReference type="GO" id="GO:0004888">
    <property type="term" value="F:transmembrane signaling receptor activity"/>
    <property type="evidence" value="ECO:0007669"/>
    <property type="project" value="InterPro"/>
</dbReference>
<dbReference type="SUPFAM" id="SSF90112">
    <property type="entry name" value="Neurotransmitter-gated ion-channel transmembrane pore"/>
    <property type="match status" value="1"/>
</dbReference>
<accession>A0A8B7ZTE0</accession>
<feature type="chain" id="PRO_5034943395" evidence="6">
    <location>
        <begin position="23"/>
        <end position="386"/>
    </location>
</feature>
<dbReference type="FunFam" id="2.70.170.10:FF:000028">
    <property type="entry name" value="AcetylCholine Receptor"/>
    <property type="match status" value="1"/>
</dbReference>
<dbReference type="PANTHER" id="PTHR18945">
    <property type="entry name" value="NEUROTRANSMITTER GATED ION CHANNEL"/>
    <property type="match status" value="1"/>
</dbReference>
<dbReference type="Pfam" id="PF02932">
    <property type="entry name" value="Neur_chan_memb"/>
    <property type="match status" value="1"/>
</dbReference>
<dbReference type="OMA" id="LMRIARF"/>
<dbReference type="InterPro" id="IPR036734">
    <property type="entry name" value="Neur_chan_lig-bd_sf"/>
</dbReference>
<organism evidence="9 10">
    <name type="scientific">Acanthaster planci</name>
    <name type="common">Crown-of-thorns starfish</name>
    <dbReference type="NCBI Taxonomy" id="133434"/>
    <lineage>
        <taxon>Eukaryota</taxon>
        <taxon>Metazoa</taxon>
        <taxon>Echinodermata</taxon>
        <taxon>Eleutherozoa</taxon>
        <taxon>Asterozoa</taxon>
        <taxon>Asteroidea</taxon>
        <taxon>Valvatacea</taxon>
        <taxon>Valvatida</taxon>
        <taxon>Acanthasteridae</taxon>
        <taxon>Acanthaster</taxon>
    </lineage>
</organism>
<evidence type="ECO:0000313" key="9">
    <source>
        <dbReference type="Proteomes" id="UP000694845"/>
    </source>
</evidence>
<dbReference type="RefSeq" id="XP_022108689.1">
    <property type="nucleotide sequence ID" value="XM_022252997.1"/>
</dbReference>
<evidence type="ECO:0000256" key="6">
    <source>
        <dbReference type="SAM" id="SignalP"/>
    </source>
</evidence>
<evidence type="ECO:0000259" key="7">
    <source>
        <dbReference type="Pfam" id="PF02931"/>
    </source>
</evidence>
<evidence type="ECO:0000259" key="8">
    <source>
        <dbReference type="Pfam" id="PF02932"/>
    </source>
</evidence>
<dbReference type="InterPro" id="IPR036719">
    <property type="entry name" value="Neuro-gated_channel_TM_sf"/>
</dbReference>
<keyword evidence="3 5" id="KW-1133">Transmembrane helix</keyword>
<feature type="transmembrane region" description="Helical" evidence="5">
    <location>
        <begin position="273"/>
        <end position="292"/>
    </location>
</feature>
<dbReference type="CDD" id="cd18989">
    <property type="entry name" value="LGIC_ECD_cation"/>
    <property type="match status" value="1"/>
</dbReference>
<dbReference type="Gene3D" id="1.20.58.390">
    <property type="entry name" value="Neurotransmitter-gated ion-channel transmembrane domain"/>
    <property type="match status" value="1"/>
</dbReference>
<dbReference type="GeneID" id="110988970"/>
<gene>
    <name evidence="10" type="primary">LOC110988970</name>
</gene>
<dbReference type="Gene3D" id="2.70.170.10">
    <property type="entry name" value="Neurotransmitter-gated ion-channel ligand-binding domain"/>
    <property type="match status" value="1"/>
</dbReference>
<dbReference type="Proteomes" id="UP000694845">
    <property type="component" value="Unplaced"/>
</dbReference>
<evidence type="ECO:0000256" key="3">
    <source>
        <dbReference type="ARBA" id="ARBA00022989"/>
    </source>
</evidence>
<dbReference type="GO" id="GO:0005230">
    <property type="term" value="F:extracellular ligand-gated monoatomic ion channel activity"/>
    <property type="evidence" value="ECO:0007669"/>
    <property type="project" value="InterPro"/>
</dbReference>
<feature type="signal peptide" evidence="6">
    <location>
        <begin position="1"/>
        <end position="22"/>
    </location>
</feature>
<dbReference type="GO" id="GO:0016020">
    <property type="term" value="C:membrane"/>
    <property type="evidence" value="ECO:0007669"/>
    <property type="project" value="UniProtKB-SubCell"/>
</dbReference>
<keyword evidence="9" id="KW-1185">Reference proteome</keyword>
<dbReference type="OrthoDB" id="410315at2759"/>
<proteinExistence type="predicted"/>
<dbReference type="InterPro" id="IPR006201">
    <property type="entry name" value="Neur_channel"/>
</dbReference>
<feature type="transmembrane region" description="Helical" evidence="5">
    <location>
        <begin position="304"/>
        <end position="328"/>
    </location>
</feature>
<reference evidence="10" key="1">
    <citation type="submission" date="2025-08" db="UniProtKB">
        <authorList>
            <consortium name="RefSeq"/>
        </authorList>
    </citation>
    <scope>IDENTIFICATION</scope>
</reference>
<sequence length="386" mass="43679">MASRGSVMLVGLCLFYLSGCGGQGSYNESKADLQAQQHSGRHKLLAYLLGLYNPLVIPRTPVNVTYSMVLTGVDGVDEKEGILRISTIQRIKWFDHRFQWDPSEYHGIQWVNLPAKKLWGPDLRPHAQILEEEEVNLRIHSGGTIYHYPPMRLAVPCEMHFAYYPFDSHSCSLKVESWSYDGNMINLTLPDYPAAELATHEQPNNQWKVQSFTADRHVVKYVCCEETWVSLTFNIMLQRQVREYTVRVLAPSVVTSLLILLCFLIPPHCGERILFVSILLLCILLQLFHLNLTVPIRGPDAPYLADFLCFSVFLAFFSVVESVLSLNLSRGVSESRKSDCREDTEEFGIQAKTSTGMTRIARFIDVGCFMVFSFIFAVAGGVILNP</sequence>
<evidence type="ECO:0000313" key="10">
    <source>
        <dbReference type="RefSeq" id="XP_022108689.1"/>
    </source>
</evidence>
<evidence type="ECO:0000256" key="2">
    <source>
        <dbReference type="ARBA" id="ARBA00022692"/>
    </source>
</evidence>
<dbReference type="SUPFAM" id="SSF63712">
    <property type="entry name" value="Nicotinic receptor ligand binding domain-like"/>
    <property type="match status" value="1"/>
</dbReference>
<keyword evidence="6" id="KW-0732">Signal</keyword>
<dbReference type="InterPro" id="IPR018000">
    <property type="entry name" value="Neurotransmitter_ion_chnl_CS"/>
</dbReference>
<feature type="transmembrane region" description="Helical" evidence="5">
    <location>
        <begin position="363"/>
        <end position="384"/>
    </location>
</feature>
<evidence type="ECO:0000256" key="4">
    <source>
        <dbReference type="ARBA" id="ARBA00023136"/>
    </source>
</evidence>
<evidence type="ECO:0000256" key="5">
    <source>
        <dbReference type="SAM" id="Phobius"/>
    </source>
</evidence>
<feature type="domain" description="Neurotransmitter-gated ion-channel ligand-binding" evidence="7">
    <location>
        <begin position="43"/>
        <end position="240"/>
    </location>
</feature>
<dbReference type="Pfam" id="PF02931">
    <property type="entry name" value="Neur_chan_LBD"/>
    <property type="match status" value="1"/>
</dbReference>
<dbReference type="InterPro" id="IPR006202">
    <property type="entry name" value="Neur_chan_lig-bd"/>
</dbReference>
<dbReference type="InterPro" id="IPR038050">
    <property type="entry name" value="Neuro_actylchol_rec"/>
</dbReference>
<dbReference type="KEGG" id="aplc:110988970"/>
<dbReference type="AlphaFoldDB" id="A0A8B7ZTE0"/>
<dbReference type="PROSITE" id="PS00236">
    <property type="entry name" value="NEUROTR_ION_CHANNEL"/>
    <property type="match status" value="1"/>
</dbReference>
<protein>
    <submittedName>
        <fullName evidence="10">Neuronal acetylcholine receptor subunit alpha-6-like</fullName>
    </submittedName>
</protein>
<evidence type="ECO:0000256" key="1">
    <source>
        <dbReference type="ARBA" id="ARBA00004141"/>
    </source>
</evidence>
<keyword evidence="2 5" id="KW-0812">Transmembrane</keyword>
<feature type="domain" description="Neurotransmitter-gated ion-channel transmembrane" evidence="8">
    <location>
        <begin position="249"/>
        <end position="337"/>
    </location>
</feature>
<dbReference type="InterPro" id="IPR006029">
    <property type="entry name" value="Neurotrans-gated_channel_TM"/>
</dbReference>
<name>A0A8B7ZTE0_ACAPL</name>